<dbReference type="InterPro" id="IPR046427">
    <property type="entry name" value="Legumain_prodom_sf"/>
</dbReference>
<keyword evidence="4" id="KW-0378">Hydrolase</keyword>
<dbReference type="InterPro" id="IPR001096">
    <property type="entry name" value="Peptidase_C13"/>
</dbReference>
<dbReference type="PIRSF" id="PIRSF019663">
    <property type="entry name" value="Legumain"/>
    <property type="match status" value="1"/>
</dbReference>
<dbReference type="PANTHER" id="PTHR12000:SF50">
    <property type="entry name" value="VACUOLAR-PROCESSING ENZYME GAMMA-ISOZYME"/>
    <property type="match status" value="1"/>
</dbReference>
<evidence type="ECO:0000256" key="5">
    <source>
        <dbReference type="ARBA" id="ARBA00022807"/>
    </source>
</evidence>
<evidence type="ECO:0000259" key="10">
    <source>
        <dbReference type="Pfam" id="PF20985"/>
    </source>
</evidence>
<dbReference type="EMBL" id="NKQK01000011">
    <property type="protein sequence ID" value="PSS18198.1"/>
    <property type="molecule type" value="Genomic_DNA"/>
</dbReference>
<dbReference type="GO" id="GO:0005773">
    <property type="term" value="C:vacuole"/>
    <property type="evidence" value="ECO:0007669"/>
    <property type="project" value="GOC"/>
</dbReference>
<proteinExistence type="inferred from homology"/>
<dbReference type="Gene3D" id="1.10.132.130">
    <property type="match status" value="1"/>
</dbReference>
<evidence type="ECO:0000256" key="9">
    <source>
        <dbReference type="SAM" id="SignalP"/>
    </source>
</evidence>
<dbReference type="FunFam" id="3.40.50.1460:FF:000005">
    <property type="entry name" value="Vacuolar-processing enzyme beta-isozyme"/>
    <property type="match status" value="1"/>
</dbReference>
<feature type="active site" evidence="8">
    <location>
        <position position="174"/>
    </location>
</feature>
<comment type="similarity">
    <text evidence="1">Belongs to the peptidase C13 family.</text>
</comment>
<reference evidence="12" key="2">
    <citation type="journal article" date="2018" name="BMC Genomics">
        <title>A manually annotated Actinidia chinensis var. chinensis (kiwifruit) genome highlights the challenges associated with draft genomes and gene prediction in plants.</title>
        <authorList>
            <person name="Pilkington S.M."/>
            <person name="Crowhurst R."/>
            <person name="Hilario E."/>
            <person name="Nardozza S."/>
            <person name="Fraser L."/>
            <person name="Peng Y."/>
            <person name="Gunaseelan K."/>
            <person name="Simpson R."/>
            <person name="Tahir J."/>
            <person name="Deroles S.C."/>
            <person name="Templeton K."/>
            <person name="Luo Z."/>
            <person name="Davy M."/>
            <person name="Cheng C."/>
            <person name="McNeilage M."/>
            <person name="Scaglione D."/>
            <person name="Liu Y."/>
            <person name="Zhang Q."/>
            <person name="Datson P."/>
            <person name="De Silva N."/>
            <person name="Gardiner S.E."/>
            <person name="Bassett H."/>
            <person name="Chagne D."/>
            <person name="McCallum J."/>
            <person name="Dzierzon H."/>
            <person name="Deng C."/>
            <person name="Wang Y.Y."/>
            <person name="Barron L."/>
            <person name="Manako K."/>
            <person name="Bowen J."/>
            <person name="Foster T.M."/>
            <person name="Erridge Z.A."/>
            <person name="Tiffin H."/>
            <person name="Waite C.N."/>
            <person name="Davies K.M."/>
            <person name="Grierson E.P."/>
            <person name="Laing W.A."/>
            <person name="Kirk R."/>
            <person name="Chen X."/>
            <person name="Wood M."/>
            <person name="Montefiori M."/>
            <person name="Brummell D.A."/>
            <person name="Schwinn K.E."/>
            <person name="Catanach A."/>
            <person name="Fullerton C."/>
            <person name="Li D."/>
            <person name="Meiyalaghan S."/>
            <person name="Nieuwenhuizen N."/>
            <person name="Read N."/>
            <person name="Prakash R."/>
            <person name="Hunter D."/>
            <person name="Zhang H."/>
            <person name="McKenzie M."/>
            <person name="Knabel M."/>
            <person name="Harris A."/>
            <person name="Allan A.C."/>
            <person name="Gleave A."/>
            <person name="Chen A."/>
            <person name="Janssen B.J."/>
            <person name="Plunkett B."/>
            <person name="Ampomah-Dwamena C."/>
            <person name="Voogd C."/>
            <person name="Leif D."/>
            <person name="Lafferty D."/>
            <person name="Souleyre E.J.F."/>
            <person name="Varkonyi-Gasic E."/>
            <person name="Gambi F."/>
            <person name="Hanley J."/>
            <person name="Yao J.L."/>
            <person name="Cheung J."/>
            <person name="David K.M."/>
            <person name="Warren B."/>
            <person name="Marsh K."/>
            <person name="Snowden K.C."/>
            <person name="Lin-Wang K."/>
            <person name="Brian L."/>
            <person name="Martinez-Sanchez M."/>
            <person name="Wang M."/>
            <person name="Ileperuma N."/>
            <person name="Macnee N."/>
            <person name="Campin R."/>
            <person name="McAtee P."/>
            <person name="Drummond R.S.M."/>
            <person name="Espley R.V."/>
            <person name="Ireland H.S."/>
            <person name="Wu R."/>
            <person name="Atkinson R.G."/>
            <person name="Karunairetnam S."/>
            <person name="Bulley S."/>
            <person name="Chunkath S."/>
            <person name="Hanley Z."/>
            <person name="Storey R."/>
            <person name="Thrimawithana A.H."/>
            <person name="Thomson S."/>
            <person name="David C."/>
            <person name="Testolin R."/>
            <person name="Huang H."/>
            <person name="Hellens R.P."/>
            <person name="Schaffer R.J."/>
        </authorList>
    </citation>
    <scope>NUCLEOTIDE SEQUENCE [LARGE SCALE GENOMIC DNA]</scope>
    <source>
        <strain evidence="12">cv. Red5</strain>
    </source>
</reference>
<organism evidence="11 12">
    <name type="scientific">Actinidia chinensis var. chinensis</name>
    <name type="common">Chinese soft-hair kiwi</name>
    <dbReference type="NCBI Taxonomy" id="1590841"/>
    <lineage>
        <taxon>Eukaryota</taxon>
        <taxon>Viridiplantae</taxon>
        <taxon>Streptophyta</taxon>
        <taxon>Embryophyta</taxon>
        <taxon>Tracheophyta</taxon>
        <taxon>Spermatophyta</taxon>
        <taxon>Magnoliopsida</taxon>
        <taxon>eudicotyledons</taxon>
        <taxon>Gunneridae</taxon>
        <taxon>Pentapetalae</taxon>
        <taxon>asterids</taxon>
        <taxon>Ericales</taxon>
        <taxon>Actinidiaceae</taxon>
        <taxon>Actinidia</taxon>
    </lineage>
</organism>
<reference evidence="11 12" key="1">
    <citation type="submission" date="2017-07" db="EMBL/GenBank/DDBJ databases">
        <title>An improved, manually edited Actinidia chinensis var. chinensis (kiwifruit) genome highlights the challenges associated with draft genomes and gene prediction in plants.</title>
        <authorList>
            <person name="Pilkington S."/>
            <person name="Crowhurst R."/>
            <person name="Hilario E."/>
            <person name="Nardozza S."/>
            <person name="Fraser L."/>
            <person name="Peng Y."/>
            <person name="Gunaseelan K."/>
            <person name="Simpson R."/>
            <person name="Tahir J."/>
            <person name="Deroles S."/>
            <person name="Templeton K."/>
            <person name="Luo Z."/>
            <person name="Davy M."/>
            <person name="Cheng C."/>
            <person name="Mcneilage M."/>
            <person name="Scaglione D."/>
            <person name="Liu Y."/>
            <person name="Zhang Q."/>
            <person name="Datson P."/>
            <person name="De Silva N."/>
            <person name="Gardiner S."/>
            <person name="Bassett H."/>
            <person name="Chagne D."/>
            <person name="Mccallum J."/>
            <person name="Dzierzon H."/>
            <person name="Deng C."/>
            <person name="Wang Y.-Y."/>
            <person name="Barron N."/>
            <person name="Manako K."/>
            <person name="Bowen J."/>
            <person name="Foster T."/>
            <person name="Erridge Z."/>
            <person name="Tiffin H."/>
            <person name="Waite C."/>
            <person name="Davies K."/>
            <person name="Grierson E."/>
            <person name="Laing W."/>
            <person name="Kirk R."/>
            <person name="Chen X."/>
            <person name="Wood M."/>
            <person name="Montefiori M."/>
            <person name="Brummell D."/>
            <person name="Schwinn K."/>
            <person name="Catanach A."/>
            <person name="Fullerton C."/>
            <person name="Li D."/>
            <person name="Meiyalaghan S."/>
            <person name="Nieuwenhuizen N."/>
            <person name="Read N."/>
            <person name="Prakash R."/>
            <person name="Hunter D."/>
            <person name="Zhang H."/>
            <person name="Mckenzie M."/>
            <person name="Knabel M."/>
            <person name="Harris A."/>
            <person name="Allan A."/>
            <person name="Chen A."/>
            <person name="Janssen B."/>
            <person name="Plunkett B."/>
            <person name="Dwamena C."/>
            <person name="Voogd C."/>
            <person name="Leif D."/>
            <person name="Lafferty D."/>
            <person name="Souleyre E."/>
            <person name="Varkonyi-Gasic E."/>
            <person name="Gambi F."/>
            <person name="Hanley J."/>
            <person name="Yao J.-L."/>
            <person name="Cheung J."/>
            <person name="David K."/>
            <person name="Warren B."/>
            <person name="Marsh K."/>
            <person name="Snowden K."/>
            <person name="Lin-Wang K."/>
            <person name="Brian L."/>
            <person name="Martinez-Sanchez M."/>
            <person name="Wang M."/>
            <person name="Ileperuma N."/>
            <person name="Macnee N."/>
            <person name="Campin R."/>
            <person name="Mcatee P."/>
            <person name="Drummond R."/>
            <person name="Espley R."/>
            <person name="Ireland H."/>
            <person name="Wu R."/>
            <person name="Atkinson R."/>
            <person name="Karunairetnam S."/>
            <person name="Bulley S."/>
            <person name="Chunkath S."/>
            <person name="Hanley Z."/>
            <person name="Storey R."/>
            <person name="Thrimawithana A."/>
            <person name="Thomson S."/>
            <person name="David C."/>
            <person name="Testolin R."/>
        </authorList>
    </citation>
    <scope>NUCLEOTIDE SEQUENCE [LARGE SCALE GENOMIC DNA]</scope>
    <source>
        <strain evidence="12">cv. Red5</strain>
        <tissue evidence="11">Young leaf</tissue>
    </source>
</reference>
<evidence type="ECO:0000256" key="2">
    <source>
        <dbReference type="ARBA" id="ARBA00022670"/>
    </source>
</evidence>
<sequence>MTSYSIGTLLFLGLLRFSLESGELGGHLFKLSSEETESIHAGTQSVGNIHDVKGTRWAVLIAGSRGYENYRHQADVCHAYQILRKGGLKDENIIVFMYDDIAFSVYNPRPGIIINRPEGEDVYEGVPKDYTGRDANVNNLFAVMLANKTALTGGSGKVLDSGPEDHIFIFYTDHGSPGVIGMPCDEYLYAKDLIDVLKKKHDSKTFKSMVFYLEACESGSIFEGLLPKGLNIYATTAANAVEDSYGTYCPYDYPDIAPLYDTCLGDLYSVSWMEDSDKHDLHTETLEQQYEVVRRRTASENLDKGSHVMMYGNVNLGKKSLYSYLGTNPVNNNYSLPRHNSSTSISKAVSQHEADLLHYWHKFRRAPRGSQKKLEALKQLRDEINLRMRIDQSMMFIAELLFQSENGLRMLETVRPTGQPLVDDWSCFKTLVRTYEEHCGSLSRYGMRYMRAIANMCNAGVKVEQMAIASARACVMNPLVHAPAPSIIH</sequence>
<dbReference type="GO" id="GO:0051603">
    <property type="term" value="P:proteolysis involved in protein catabolic process"/>
    <property type="evidence" value="ECO:0007669"/>
    <property type="project" value="InterPro"/>
</dbReference>
<dbReference type="PRINTS" id="PR00776">
    <property type="entry name" value="HEMOGLOBNASE"/>
</dbReference>
<evidence type="ECO:0000256" key="1">
    <source>
        <dbReference type="ARBA" id="ARBA00009941"/>
    </source>
</evidence>
<dbReference type="OMA" id="GIYCGYT"/>
<gene>
    <name evidence="11" type="ORF">CEY00_Acc12904</name>
</gene>
<comment type="caution">
    <text evidence="11">The sequence shown here is derived from an EMBL/GenBank/DDBJ whole genome shotgun (WGS) entry which is preliminary data.</text>
</comment>
<dbReference type="PANTHER" id="PTHR12000">
    <property type="entry name" value="HEMOGLOBINASE FAMILY MEMBER"/>
    <property type="match status" value="1"/>
</dbReference>
<dbReference type="AlphaFoldDB" id="A0A2R6R0N7"/>
<dbReference type="OrthoDB" id="192611at2759"/>
<feature type="domain" description="Legumain prodomain" evidence="10">
    <location>
        <begin position="378"/>
        <end position="474"/>
    </location>
</feature>
<feature type="signal peptide" evidence="9">
    <location>
        <begin position="1"/>
        <end position="21"/>
    </location>
</feature>
<evidence type="ECO:0000256" key="8">
    <source>
        <dbReference type="PIRSR" id="PIRSR019663-1"/>
    </source>
</evidence>
<dbReference type="STRING" id="1590841.A0A2R6R0N7"/>
<evidence type="ECO:0000256" key="4">
    <source>
        <dbReference type="ARBA" id="ARBA00022801"/>
    </source>
</evidence>
<dbReference type="GO" id="GO:0006624">
    <property type="term" value="P:vacuolar protein processing"/>
    <property type="evidence" value="ECO:0007669"/>
    <property type="project" value="TreeGrafter"/>
</dbReference>
<evidence type="ECO:0000256" key="3">
    <source>
        <dbReference type="ARBA" id="ARBA00022729"/>
    </source>
</evidence>
<dbReference type="Proteomes" id="UP000241394">
    <property type="component" value="Chromosome LG11"/>
</dbReference>
<feature type="active site" description="Nucleophile" evidence="8">
    <location>
        <position position="216"/>
    </location>
</feature>
<dbReference type="CDD" id="cd21115">
    <property type="entry name" value="legumain_C"/>
    <property type="match status" value="1"/>
</dbReference>
<evidence type="ECO:0000313" key="11">
    <source>
        <dbReference type="EMBL" id="PSS18198.1"/>
    </source>
</evidence>
<dbReference type="PIRSF" id="PIRSF500139">
    <property type="entry name" value="AE"/>
    <property type="match status" value="1"/>
</dbReference>
<feature type="chain" id="PRO_5015321673" evidence="9">
    <location>
        <begin position="22"/>
        <end position="489"/>
    </location>
</feature>
<dbReference type="Gramene" id="PSS18198">
    <property type="protein sequence ID" value="PSS18198"/>
    <property type="gene ID" value="CEY00_Acc12904"/>
</dbReference>
<keyword evidence="6" id="KW-1015">Disulfide bond</keyword>
<name>A0A2R6R0N7_ACTCC</name>
<dbReference type="Pfam" id="PF20985">
    <property type="entry name" value="Legum_prodom"/>
    <property type="match status" value="1"/>
</dbReference>
<dbReference type="GO" id="GO:0004197">
    <property type="term" value="F:cysteine-type endopeptidase activity"/>
    <property type="evidence" value="ECO:0007669"/>
    <property type="project" value="InterPro"/>
</dbReference>
<dbReference type="Pfam" id="PF01650">
    <property type="entry name" value="Peptidase_C13"/>
    <property type="match status" value="1"/>
</dbReference>
<dbReference type="FunFam" id="1.10.132.130:FF:000001">
    <property type="entry name" value="Vacuolar-processing enzyme beta-isozyme"/>
    <property type="match status" value="1"/>
</dbReference>
<keyword evidence="5" id="KW-0788">Thiol protease</keyword>
<dbReference type="InParanoid" id="A0A2R6R0N7"/>
<evidence type="ECO:0000256" key="6">
    <source>
        <dbReference type="ARBA" id="ARBA00023157"/>
    </source>
</evidence>
<dbReference type="Gene3D" id="3.40.50.1460">
    <property type="match status" value="1"/>
</dbReference>
<keyword evidence="2" id="KW-0645">Protease</keyword>
<dbReference type="InterPro" id="IPR048501">
    <property type="entry name" value="Legum_prodom"/>
</dbReference>
<keyword evidence="7" id="KW-0325">Glycoprotein</keyword>
<accession>A0A2R6R0N7</accession>
<dbReference type="InterPro" id="IPR043577">
    <property type="entry name" value="AE"/>
</dbReference>
<keyword evidence="12" id="KW-1185">Reference proteome</keyword>
<protein>
    <submittedName>
        <fullName evidence="11">Vacuolar-processing enzyme like</fullName>
    </submittedName>
</protein>
<evidence type="ECO:0000256" key="7">
    <source>
        <dbReference type="ARBA" id="ARBA00023180"/>
    </source>
</evidence>
<keyword evidence="3 9" id="KW-0732">Signal</keyword>
<evidence type="ECO:0000313" key="12">
    <source>
        <dbReference type="Proteomes" id="UP000241394"/>
    </source>
</evidence>